<dbReference type="KEGG" id="gfe:Gferi_06000"/>
<evidence type="ECO:0000313" key="3">
    <source>
        <dbReference type="Proteomes" id="UP000095743"/>
    </source>
</evidence>
<dbReference type="AlphaFoldDB" id="A0A1D8GE35"/>
<name>A0A1D8GE35_9FIRM</name>
<keyword evidence="1" id="KW-1133">Transmembrane helix</keyword>
<protein>
    <submittedName>
        <fullName evidence="2">Uncharacterized protein</fullName>
    </submittedName>
</protein>
<dbReference type="EMBL" id="CP017269">
    <property type="protein sequence ID" value="AOT69152.1"/>
    <property type="molecule type" value="Genomic_DNA"/>
</dbReference>
<sequence length="61" mass="6846">MAQNLLYYTKAASPIYLFIVSLITIITQINIGRIIFLTSGYGLLGKMIISGLVIFPMEFFI</sequence>
<evidence type="ECO:0000313" key="2">
    <source>
        <dbReference type="EMBL" id="AOT69152.1"/>
    </source>
</evidence>
<accession>A0A1D8GE35</accession>
<gene>
    <name evidence="2" type="ORF">Gferi_06000</name>
</gene>
<dbReference type="STRING" id="1424294.Gferi_06000"/>
<feature type="transmembrane region" description="Helical" evidence="1">
    <location>
        <begin position="6"/>
        <end position="27"/>
    </location>
</feature>
<dbReference type="Proteomes" id="UP000095743">
    <property type="component" value="Chromosome"/>
</dbReference>
<evidence type="ECO:0000256" key="1">
    <source>
        <dbReference type="SAM" id="Phobius"/>
    </source>
</evidence>
<keyword evidence="1" id="KW-0472">Membrane</keyword>
<keyword evidence="3" id="KW-1185">Reference proteome</keyword>
<keyword evidence="1" id="KW-0812">Transmembrane</keyword>
<reference evidence="2 3" key="1">
    <citation type="submission" date="2016-09" db="EMBL/GenBank/DDBJ databases">
        <title>Genomic analysis reveals versatility of anaerobic energy metabolism of Geosporobacter ferrireducens IRF9 of phylum Firmicutes.</title>
        <authorList>
            <person name="Kim S.-J."/>
        </authorList>
    </citation>
    <scope>NUCLEOTIDE SEQUENCE [LARGE SCALE GENOMIC DNA]</scope>
    <source>
        <strain evidence="2 3">IRF9</strain>
    </source>
</reference>
<proteinExistence type="predicted"/>
<organism evidence="2 3">
    <name type="scientific">Geosporobacter ferrireducens</name>
    <dbReference type="NCBI Taxonomy" id="1424294"/>
    <lineage>
        <taxon>Bacteria</taxon>
        <taxon>Bacillati</taxon>
        <taxon>Bacillota</taxon>
        <taxon>Clostridia</taxon>
        <taxon>Peptostreptococcales</taxon>
        <taxon>Thermotaleaceae</taxon>
        <taxon>Geosporobacter</taxon>
    </lineage>
</organism>